<keyword evidence="1" id="KW-0732">Signal</keyword>
<feature type="chain" id="PRO_5028961964" description="Lipocalin-like domain-containing protein" evidence="1">
    <location>
        <begin position="21"/>
        <end position="147"/>
    </location>
</feature>
<feature type="signal peptide" evidence="1">
    <location>
        <begin position="1"/>
        <end position="20"/>
    </location>
</feature>
<protein>
    <recommendedName>
        <fullName evidence="4">Lipocalin-like domain-containing protein</fullName>
    </recommendedName>
</protein>
<organism evidence="2 3">
    <name type="scientific">Croceimicrobium hydrocarbonivorans</name>
    <dbReference type="NCBI Taxonomy" id="2761580"/>
    <lineage>
        <taxon>Bacteria</taxon>
        <taxon>Pseudomonadati</taxon>
        <taxon>Bacteroidota</taxon>
        <taxon>Flavobacteriia</taxon>
        <taxon>Flavobacteriales</taxon>
        <taxon>Owenweeksiaceae</taxon>
        <taxon>Croceimicrobium</taxon>
    </lineage>
</organism>
<sequence>MRKFFLFIGFNLFACLFSNAQEHLLKKQNSPNEDVIVNQSEPLIDSLTGKWYLDSVFEGGEREPSIPKVASDKDWLILNQDFSFSYFHAGEEYRGNWTSEKDVLTLRDIDGKVIFRYRVYFKGNSLIVGSRIRHKSRGPGSYYVFSK</sequence>
<proteinExistence type="predicted"/>
<accession>A0A7H0VAG8</accession>
<evidence type="ECO:0000256" key="1">
    <source>
        <dbReference type="SAM" id="SignalP"/>
    </source>
</evidence>
<dbReference type="EMBL" id="CP060139">
    <property type="protein sequence ID" value="QNR22716.1"/>
    <property type="molecule type" value="Genomic_DNA"/>
</dbReference>
<dbReference type="KEGG" id="chyd:H4K34_10015"/>
<gene>
    <name evidence="2" type="ORF">H4K34_10015</name>
</gene>
<dbReference type="Proteomes" id="UP000516305">
    <property type="component" value="Chromosome"/>
</dbReference>
<evidence type="ECO:0000313" key="2">
    <source>
        <dbReference type="EMBL" id="QNR22716.1"/>
    </source>
</evidence>
<evidence type="ECO:0000313" key="3">
    <source>
        <dbReference type="Proteomes" id="UP000516305"/>
    </source>
</evidence>
<dbReference type="AlphaFoldDB" id="A0A7H0VAG8"/>
<keyword evidence="3" id="KW-1185">Reference proteome</keyword>
<reference evidence="2 3" key="1">
    <citation type="submission" date="2020-08" db="EMBL/GenBank/DDBJ databases">
        <title>Croceimicrobium hydrocarbonivorans gen. nov., sp. nov., a novel marine bacterium isolated from a bacterial consortium that degrades polyethylene terephthalate.</title>
        <authorList>
            <person name="Liu R."/>
        </authorList>
    </citation>
    <scope>NUCLEOTIDE SEQUENCE [LARGE SCALE GENOMIC DNA]</scope>
    <source>
        <strain evidence="2 3">A20-9</strain>
    </source>
</reference>
<name>A0A7H0VAG8_9FLAO</name>
<evidence type="ECO:0008006" key="4">
    <source>
        <dbReference type="Google" id="ProtNLM"/>
    </source>
</evidence>
<dbReference type="RefSeq" id="WP_210757283.1">
    <property type="nucleotide sequence ID" value="NZ_CP060139.1"/>
</dbReference>